<dbReference type="AlphaFoldDB" id="A0A078BA71"/>
<evidence type="ECO:0000313" key="2">
    <source>
        <dbReference type="EMBL" id="CDW91410.1"/>
    </source>
</evidence>
<dbReference type="PANTHER" id="PTHR21248:SF22">
    <property type="entry name" value="PHOSPHOLIPASE D"/>
    <property type="match status" value="1"/>
</dbReference>
<organism evidence="2 3">
    <name type="scientific">Stylonychia lemnae</name>
    <name type="common">Ciliate</name>
    <dbReference type="NCBI Taxonomy" id="5949"/>
    <lineage>
        <taxon>Eukaryota</taxon>
        <taxon>Sar</taxon>
        <taxon>Alveolata</taxon>
        <taxon>Ciliophora</taxon>
        <taxon>Intramacronucleata</taxon>
        <taxon>Spirotrichea</taxon>
        <taxon>Stichotrichia</taxon>
        <taxon>Sporadotrichida</taxon>
        <taxon>Oxytrichidae</taxon>
        <taxon>Stylonychinae</taxon>
        <taxon>Stylonychia</taxon>
    </lineage>
</organism>
<dbReference type="EMBL" id="CCKQ01019395">
    <property type="protein sequence ID" value="CDW91410.1"/>
    <property type="molecule type" value="Genomic_DNA"/>
</dbReference>
<dbReference type="InterPro" id="IPR025202">
    <property type="entry name" value="PLD-like_dom"/>
</dbReference>
<gene>
    <name evidence="2" type="primary">Contig5177.g5546</name>
    <name evidence="2" type="ORF">STYLEM_20565</name>
</gene>
<keyword evidence="3" id="KW-1185">Reference proteome</keyword>
<dbReference type="Gene3D" id="3.30.870.10">
    <property type="entry name" value="Endonuclease Chain A"/>
    <property type="match status" value="2"/>
</dbReference>
<reference evidence="2 3" key="1">
    <citation type="submission" date="2014-06" db="EMBL/GenBank/DDBJ databases">
        <authorList>
            <person name="Swart Estienne"/>
        </authorList>
    </citation>
    <scope>NUCLEOTIDE SEQUENCE [LARGE SCALE GENOMIC DNA]</scope>
    <source>
        <strain evidence="2 3">130c</strain>
    </source>
</reference>
<dbReference type="InParanoid" id="A0A078BA71"/>
<dbReference type="Proteomes" id="UP000039865">
    <property type="component" value="Unassembled WGS sequence"/>
</dbReference>
<feature type="domain" description="PLD phosphodiesterase" evidence="1">
    <location>
        <begin position="71"/>
        <end position="97"/>
    </location>
</feature>
<dbReference type="OMA" id="FHDSKEM"/>
<name>A0A078BA71_STYLE</name>
<feature type="domain" description="PLD phosphodiesterase" evidence="1">
    <location>
        <begin position="268"/>
        <end position="296"/>
    </location>
</feature>
<accession>A0A078BA71</accession>
<dbReference type="GO" id="GO:0032049">
    <property type="term" value="P:cardiolipin biosynthetic process"/>
    <property type="evidence" value="ECO:0007669"/>
    <property type="project" value="UniProtKB-ARBA"/>
</dbReference>
<dbReference type="OrthoDB" id="14911at2759"/>
<dbReference type="PROSITE" id="PS50035">
    <property type="entry name" value="PLD"/>
    <property type="match status" value="2"/>
</dbReference>
<dbReference type="PANTHER" id="PTHR21248">
    <property type="entry name" value="CARDIOLIPIN SYNTHASE"/>
    <property type="match status" value="1"/>
</dbReference>
<proteinExistence type="predicted"/>
<dbReference type="Pfam" id="PF13091">
    <property type="entry name" value="PLDc_2"/>
    <property type="match status" value="2"/>
</dbReference>
<dbReference type="GO" id="GO:0030572">
    <property type="term" value="F:phosphatidyltransferase activity"/>
    <property type="evidence" value="ECO:0007669"/>
    <property type="project" value="UniProtKB-ARBA"/>
</dbReference>
<dbReference type="InterPro" id="IPR001736">
    <property type="entry name" value="PLipase_D/transphosphatidylase"/>
</dbReference>
<sequence>MDHKNISGITLQKLKNAAKRGVKVFLIIDDLNFYANKDQVRQLEQAGGMVIRNNPFRQFYRHLMSFRVAPIFQRNHQKVMLVDDNIFCGSLNIANMYSSVRYGDGQFRDLNIILKRHPSKKTRDFFRDMIIRNAQFYPNMIKEKEINDTFDDIDDKYHRLYSKFYKEQKVKNPEIGVFLQETPPQVTEVSKAVLDIIKEAQHSIKIIQPYVQNVEELENLLVEAMEKRGVKVEIVTARIRDQPVYRTFLNADLFKYLKSHGAVVYEEPYKFLHMKAVVVDDGKFMTLGSLNQDIWSFYCNNEANILLVNEKVDPLRPTLAYTTFMQVFNNLKRECRLVDDREKYSPMGYIENTFWRVFLACSYFIGKGR</sequence>
<dbReference type="SUPFAM" id="SSF56024">
    <property type="entry name" value="Phospholipase D/nuclease"/>
    <property type="match status" value="2"/>
</dbReference>
<evidence type="ECO:0000259" key="1">
    <source>
        <dbReference type="PROSITE" id="PS50035"/>
    </source>
</evidence>
<protein>
    <submittedName>
        <fullName evidence="2">Cardiolipin synthase</fullName>
    </submittedName>
</protein>
<dbReference type="SMART" id="SM00155">
    <property type="entry name" value="PLDc"/>
    <property type="match status" value="2"/>
</dbReference>
<evidence type="ECO:0000313" key="3">
    <source>
        <dbReference type="Proteomes" id="UP000039865"/>
    </source>
</evidence>